<evidence type="ECO:0000313" key="4">
    <source>
        <dbReference type="Proteomes" id="UP001189429"/>
    </source>
</evidence>
<dbReference type="PROSITE" id="PS50020">
    <property type="entry name" value="WW_DOMAIN_2"/>
    <property type="match status" value="2"/>
</dbReference>
<dbReference type="Proteomes" id="UP001189429">
    <property type="component" value="Unassembled WGS sequence"/>
</dbReference>
<comment type="caution">
    <text evidence="3">The sequence shown here is derived from an EMBL/GenBank/DDBJ whole genome shotgun (WGS) entry which is preliminary data.</text>
</comment>
<feature type="domain" description="WW" evidence="2">
    <location>
        <begin position="19"/>
        <end position="53"/>
    </location>
</feature>
<evidence type="ECO:0000259" key="2">
    <source>
        <dbReference type="PROSITE" id="PS50020"/>
    </source>
</evidence>
<feature type="non-terminal residue" evidence="3">
    <location>
        <position position="1"/>
    </location>
</feature>
<reference evidence="3" key="1">
    <citation type="submission" date="2023-10" db="EMBL/GenBank/DDBJ databases">
        <authorList>
            <person name="Chen Y."/>
            <person name="Shah S."/>
            <person name="Dougan E. K."/>
            <person name="Thang M."/>
            <person name="Chan C."/>
        </authorList>
    </citation>
    <scope>NUCLEOTIDE SEQUENCE [LARGE SCALE GENOMIC DNA]</scope>
</reference>
<protein>
    <recommendedName>
        <fullName evidence="2">WW domain-containing protein</fullName>
    </recommendedName>
</protein>
<evidence type="ECO:0000256" key="1">
    <source>
        <dbReference type="SAM" id="MobiDB-lite"/>
    </source>
</evidence>
<gene>
    <name evidence="3" type="ORF">PCOR1329_LOCUS18020</name>
</gene>
<feature type="region of interest" description="Disordered" evidence="1">
    <location>
        <begin position="65"/>
        <end position="84"/>
    </location>
</feature>
<dbReference type="SUPFAM" id="SSF51045">
    <property type="entry name" value="WW domain"/>
    <property type="match status" value="1"/>
</dbReference>
<dbReference type="SMART" id="SM00456">
    <property type="entry name" value="WW"/>
    <property type="match status" value="2"/>
</dbReference>
<dbReference type="Gene3D" id="2.20.70.10">
    <property type="match status" value="1"/>
</dbReference>
<sequence>ATPRPSPAGSPRGSRAAPAAAPAKWRRHFSAEWQCDYFVDEETGLAQWEPPPAAELQLLRLRERRGADEADPAPSAAGAAGGAGAGAAAAAGVRWRRAYSSEHQCHYFVNADTGKAQWEAPPDDELQGLECLEEEEAPGQRGEAAAEAAGTTAAAPLASGAAKWRTVYSAEHDLHGGGLRLRCNWRGPVGAAARGTARRLLGGHAT</sequence>
<accession>A0ABN9R6F8</accession>
<feature type="compositionally biased region" description="Low complexity" evidence="1">
    <location>
        <begin position="9"/>
        <end position="22"/>
    </location>
</feature>
<organism evidence="3 4">
    <name type="scientific">Prorocentrum cordatum</name>
    <dbReference type="NCBI Taxonomy" id="2364126"/>
    <lineage>
        <taxon>Eukaryota</taxon>
        <taxon>Sar</taxon>
        <taxon>Alveolata</taxon>
        <taxon>Dinophyceae</taxon>
        <taxon>Prorocentrales</taxon>
        <taxon>Prorocentraceae</taxon>
        <taxon>Prorocentrum</taxon>
    </lineage>
</organism>
<dbReference type="EMBL" id="CAUYUJ010005635">
    <property type="protein sequence ID" value="CAK0814415.1"/>
    <property type="molecule type" value="Genomic_DNA"/>
</dbReference>
<proteinExistence type="predicted"/>
<evidence type="ECO:0000313" key="3">
    <source>
        <dbReference type="EMBL" id="CAK0814415.1"/>
    </source>
</evidence>
<feature type="domain" description="WW" evidence="2">
    <location>
        <begin position="95"/>
        <end position="123"/>
    </location>
</feature>
<name>A0ABN9R6F8_9DINO</name>
<keyword evidence="4" id="KW-1185">Reference proteome</keyword>
<feature type="region of interest" description="Disordered" evidence="1">
    <location>
        <begin position="1"/>
        <end position="22"/>
    </location>
</feature>
<dbReference type="InterPro" id="IPR001202">
    <property type="entry name" value="WW_dom"/>
</dbReference>
<dbReference type="InterPro" id="IPR036020">
    <property type="entry name" value="WW_dom_sf"/>
</dbReference>